<organism evidence="2 3">
    <name type="scientific">Pricia antarctica</name>
    <dbReference type="NCBI Taxonomy" id="641691"/>
    <lineage>
        <taxon>Bacteria</taxon>
        <taxon>Pseudomonadati</taxon>
        <taxon>Bacteroidota</taxon>
        <taxon>Flavobacteriia</taxon>
        <taxon>Flavobacteriales</taxon>
        <taxon>Flavobacteriaceae</taxon>
        <taxon>Pricia</taxon>
    </lineage>
</organism>
<feature type="transmembrane region" description="Helical" evidence="1">
    <location>
        <begin position="14"/>
        <end position="35"/>
    </location>
</feature>
<evidence type="ECO:0000313" key="3">
    <source>
        <dbReference type="Proteomes" id="UP000199109"/>
    </source>
</evidence>
<reference evidence="2 3" key="1">
    <citation type="submission" date="2016-10" db="EMBL/GenBank/DDBJ databases">
        <authorList>
            <person name="de Groot N.N."/>
        </authorList>
    </citation>
    <scope>NUCLEOTIDE SEQUENCE [LARGE SCALE GENOMIC DNA]</scope>
    <source>
        <strain evidence="2 3">DSM 23421</strain>
    </source>
</reference>
<gene>
    <name evidence="2" type="ORF">SAMN05421636_1237</name>
</gene>
<sequence length="64" mass="7573">MNRTEFKLHTLRKFLNIIIYLIAVTAAFGSILSFFRNSEIRYLKTLDFPRIQFFIVSLISLIAF</sequence>
<keyword evidence="1" id="KW-1133">Transmembrane helix</keyword>
<evidence type="ECO:0000256" key="1">
    <source>
        <dbReference type="SAM" id="Phobius"/>
    </source>
</evidence>
<proteinExistence type="predicted"/>
<name>A0A1G7JDJ4_9FLAO</name>
<dbReference type="Proteomes" id="UP000199109">
    <property type="component" value="Unassembled WGS sequence"/>
</dbReference>
<keyword evidence="3" id="KW-1185">Reference proteome</keyword>
<keyword evidence="1" id="KW-0472">Membrane</keyword>
<evidence type="ECO:0000313" key="2">
    <source>
        <dbReference type="EMBL" id="SDF22965.1"/>
    </source>
</evidence>
<dbReference type="AlphaFoldDB" id="A0A1G7JDJ4"/>
<protein>
    <submittedName>
        <fullName evidence="2">Uncharacterized protein</fullName>
    </submittedName>
</protein>
<accession>A0A1G7JDJ4</accession>
<dbReference type="EMBL" id="FNAO01000023">
    <property type="protein sequence ID" value="SDF22965.1"/>
    <property type="molecule type" value="Genomic_DNA"/>
</dbReference>
<keyword evidence="1" id="KW-0812">Transmembrane</keyword>